<evidence type="ECO:0000313" key="3">
    <source>
        <dbReference type="Proteomes" id="UP000823388"/>
    </source>
</evidence>
<accession>A0A8T0TAD7</accession>
<name>A0A8T0TAD7_PANVG</name>
<evidence type="ECO:0000256" key="1">
    <source>
        <dbReference type="SAM" id="MobiDB-lite"/>
    </source>
</evidence>
<comment type="caution">
    <text evidence="2">The sequence shown here is derived from an EMBL/GenBank/DDBJ whole genome shotgun (WGS) entry which is preliminary data.</text>
</comment>
<dbReference type="AlphaFoldDB" id="A0A8T0TAD7"/>
<dbReference type="Proteomes" id="UP000823388">
    <property type="component" value="Chromosome 4N"/>
</dbReference>
<feature type="compositionally biased region" description="Low complexity" evidence="1">
    <location>
        <begin position="72"/>
        <end position="94"/>
    </location>
</feature>
<dbReference type="EMBL" id="CM029044">
    <property type="protein sequence ID" value="KAG2606568.1"/>
    <property type="molecule type" value="Genomic_DNA"/>
</dbReference>
<evidence type="ECO:0000313" key="2">
    <source>
        <dbReference type="EMBL" id="KAG2606568.1"/>
    </source>
</evidence>
<keyword evidence="3" id="KW-1185">Reference proteome</keyword>
<sequence>MANPIHYFLLRVALSLPIHPTTTPSPSRRAFPRRRLHPTLPPPDAFPREVEADAGPVSSELRRRRRPDPALRRQPPAKAAGAGASSSEEAGAGDDAQAGLAANLGLDGAAATAIAGLLPGLLQQRASEHLQCHRRRCLQAKARHLFLSVAAGGSST</sequence>
<proteinExistence type="predicted"/>
<reference evidence="2" key="1">
    <citation type="submission" date="2020-05" db="EMBL/GenBank/DDBJ databases">
        <title>WGS assembly of Panicum virgatum.</title>
        <authorList>
            <person name="Lovell J.T."/>
            <person name="Jenkins J."/>
            <person name="Shu S."/>
            <person name="Juenger T.E."/>
            <person name="Schmutz J."/>
        </authorList>
    </citation>
    <scope>NUCLEOTIDE SEQUENCE</scope>
    <source>
        <strain evidence="2">AP13</strain>
    </source>
</reference>
<organism evidence="2 3">
    <name type="scientific">Panicum virgatum</name>
    <name type="common">Blackwell switchgrass</name>
    <dbReference type="NCBI Taxonomy" id="38727"/>
    <lineage>
        <taxon>Eukaryota</taxon>
        <taxon>Viridiplantae</taxon>
        <taxon>Streptophyta</taxon>
        <taxon>Embryophyta</taxon>
        <taxon>Tracheophyta</taxon>
        <taxon>Spermatophyta</taxon>
        <taxon>Magnoliopsida</taxon>
        <taxon>Liliopsida</taxon>
        <taxon>Poales</taxon>
        <taxon>Poaceae</taxon>
        <taxon>PACMAD clade</taxon>
        <taxon>Panicoideae</taxon>
        <taxon>Panicodae</taxon>
        <taxon>Paniceae</taxon>
        <taxon>Panicinae</taxon>
        <taxon>Panicum</taxon>
        <taxon>Panicum sect. Hiantes</taxon>
    </lineage>
</organism>
<protein>
    <submittedName>
        <fullName evidence="2">Uncharacterized protein</fullName>
    </submittedName>
</protein>
<gene>
    <name evidence="2" type="ORF">PVAP13_4NG046186</name>
</gene>
<feature type="region of interest" description="Disordered" evidence="1">
    <location>
        <begin position="18"/>
        <end position="94"/>
    </location>
</feature>
<feature type="compositionally biased region" description="Low complexity" evidence="1">
    <location>
        <begin position="18"/>
        <end position="29"/>
    </location>
</feature>